<dbReference type="PROSITE" id="PS01033">
    <property type="entry name" value="GLOBIN"/>
    <property type="match status" value="1"/>
</dbReference>
<dbReference type="Gene3D" id="1.10.490.10">
    <property type="entry name" value="Globins"/>
    <property type="match status" value="1"/>
</dbReference>
<dbReference type="Bgee" id="108703098">
    <property type="expression patterns" value="Expressed in embryo and 1 other cell type or tissue"/>
</dbReference>
<evidence type="ECO:0000313" key="10">
    <source>
        <dbReference type="RefSeq" id="XP_018094557.1"/>
    </source>
</evidence>
<gene>
    <name evidence="10" type="primary">LOC108703098</name>
</gene>
<evidence type="ECO:0000256" key="5">
    <source>
        <dbReference type="ARBA" id="ARBA00022723"/>
    </source>
</evidence>
<dbReference type="GO" id="GO:0072562">
    <property type="term" value="C:blood microparticle"/>
    <property type="evidence" value="ECO:0007669"/>
    <property type="project" value="TreeGrafter"/>
</dbReference>
<dbReference type="InterPro" id="IPR050056">
    <property type="entry name" value="Hemoglobin_oxygen_transport"/>
</dbReference>
<keyword evidence="9" id="KW-1185">Reference proteome</keyword>
<reference evidence="10" key="1">
    <citation type="submission" date="2025-08" db="UniProtKB">
        <authorList>
            <consortium name="RefSeq"/>
        </authorList>
    </citation>
    <scope>IDENTIFICATION</scope>
    <source>
        <strain evidence="10">J_2021</strain>
        <tissue evidence="10">Erythrocytes</tissue>
    </source>
</reference>
<dbReference type="GO" id="GO:0005506">
    <property type="term" value="F:iron ion binding"/>
    <property type="evidence" value="ECO:0007669"/>
    <property type="project" value="InterPro"/>
</dbReference>
<dbReference type="PaxDb" id="8355-A0A1L8EQ27"/>
<dbReference type="GO" id="GO:0031720">
    <property type="term" value="F:haptoglobin binding"/>
    <property type="evidence" value="ECO:0007669"/>
    <property type="project" value="TreeGrafter"/>
</dbReference>
<evidence type="ECO:0000256" key="2">
    <source>
        <dbReference type="ARBA" id="ARBA00022448"/>
    </source>
</evidence>
<feature type="domain" description="Globin" evidence="8">
    <location>
        <begin position="27"/>
        <end position="167"/>
    </location>
</feature>
<dbReference type="GO" id="GO:0004601">
    <property type="term" value="F:peroxidase activity"/>
    <property type="evidence" value="ECO:0007669"/>
    <property type="project" value="TreeGrafter"/>
</dbReference>
<dbReference type="InterPro" id="IPR002338">
    <property type="entry name" value="Hemoglobin_a-typ"/>
</dbReference>
<dbReference type="PRINTS" id="PR00612">
    <property type="entry name" value="ALPHAHAEM"/>
</dbReference>
<dbReference type="STRING" id="8355.A0A1L8EQ27"/>
<dbReference type="OMA" id="AHLAMDK"/>
<dbReference type="FunFam" id="1.10.490.10:FF:000002">
    <property type="entry name" value="Hemoglobin subunit alpha"/>
    <property type="match status" value="1"/>
</dbReference>
<dbReference type="RefSeq" id="XP_018094557.1">
    <property type="nucleotide sequence ID" value="XM_018239068.1"/>
</dbReference>
<comment type="similarity">
    <text evidence="1 7">Belongs to the globin family.</text>
</comment>
<evidence type="ECO:0000259" key="8">
    <source>
        <dbReference type="PROSITE" id="PS01033"/>
    </source>
</evidence>
<organism evidence="9 10">
    <name type="scientific">Xenopus laevis</name>
    <name type="common">African clawed frog</name>
    <dbReference type="NCBI Taxonomy" id="8355"/>
    <lineage>
        <taxon>Eukaryota</taxon>
        <taxon>Metazoa</taxon>
        <taxon>Chordata</taxon>
        <taxon>Craniata</taxon>
        <taxon>Vertebrata</taxon>
        <taxon>Euteleostomi</taxon>
        <taxon>Amphibia</taxon>
        <taxon>Batrachia</taxon>
        <taxon>Anura</taxon>
        <taxon>Pipoidea</taxon>
        <taxon>Pipidae</taxon>
        <taxon>Xenopodinae</taxon>
        <taxon>Xenopus</taxon>
        <taxon>Xenopus</taxon>
    </lineage>
</organism>
<dbReference type="AlphaFoldDB" id="A0A1L8EQ27"/>
<dbReference type="GO" id="GO:0048821">
    <property type="term" value="P:erythrocyte development"/>
    <property type="evidence" value="ECO:0000318"/>
    <property type="project" value="GO_Central"/>
</dbReference>
<keyword evidence="2 7" id="KW-0813">Transport</keyword>
<protein>
    <submittedName>
        <fullName evidence="10">Hemoglobin subunit alpha-3-like</fullName>
    </submittedName>
</protein>
<dbReference type="PANTHER" id="PTHR11442">
    <property type="entry name" value="HEMOGLOBIN FAMILY MEMBER"/>
    <property type="match status" value="1"/>
</dbReference>
<dbReference type="GO" id="GO:0042744">
    <property type="term" value="P:hydrogen peroxide catabolic process"/>
    <property type="evidence" value="ECO:0007669"/>
    <property type="project" value="TreeGrafter"/>
</dbReference>
<dbReference type="GO" id="GO:0005344">
    <property type="term" value="F:oxygen carrier activity"/>
    <property type="evidence" value="ECO:0000318"/>
    <property type="project" value="GO_Central"/>
</dbReference>
<dbReference type="KEGG" id="xla:108703098"/>
<name>A0A1L8EQ27_XENLA</name>
<dbReference type="GO" id="GO:0005833">
    <property type="term" value="C:hemoglobin complex"/>
    <property type="evidence" value="ECO:0000318"/>
    <property type="project" value="GO_Central"/>
</dbReference>
<proteinExistence type="inferred from homology"/>
<keyword evidence="5" id="KW-0479">Metal-binding</keyword>
<dbReference type="InterPro" id="IPR000971">
    <property type="entry name" value="Globin"/>
</dbReference>
<dbReference type="PRINTS" id="PR00815">
    <property type="entry name" value="PIHAEM"/>
</dbReference>
<dbReference type="Proteomes" id="UP000186698">
    <property type="component" value="Chromosome 9_10S"/>
</dbReference>
<evidence type="ECO:0000313" key="9">
    <source>
        <dbReference type="Proteomes" id="UP000186698"/>
    </source>
</evidence>
<dbReference type="InterPro" id="IPR009050">
    <property type="entry name" value="Globin-like_sf"/>
</dbReference>
<dbReference type="InterPro" id="IPR002339">
    <property type="entry name" value="Hemoglobin_pi"/>
</dbReference>
<dbReference type="Pfam" id="PF00042">
    <property type="entry name" value="Globin"/>
    <property type="match status" value="1"/>
</dbReference>
<dbReference type="GO" id="GO:0031838">
    <property type="term" value="C:haptoglobin-hemoglobin complex"/>
    <property type="evidence" value="ECO:0000318"/>
    <property type="project" value="GO_Central"/>
</dbReference>
<dbReference type="GO" id="GO:0019825">
    <property type="term" value="F:oxygen binding"/>
    <property type="evidence" value="ECO:0007669"/>
    <property type="project" value="InterPro"/>
</dbReference>
<evidence type="ECO:0000256" key="6">
    <source>
        <dbReference type="ARBA" id="ARBA00023004"/>
    </source>
</evidence>
<evidence type="ECO:0000256" key="4">
    <source>
        <dbReference type="ARBA" id="ARBA00022621"/>
    </source>
</evidence>
<evidence type="ECO:0000256" key="3">
    <source>
        <dbReference type="ARBA" id="ARBA00022617"/>
    </source>
</evidence>
<sequence>MSGIQGIAQAFFRFSSEANNQNTSKMLLSDAEKAAVVSVWAKASGNVNALGGEALERLFLSFPQTKTYFSHFDLSAGSQDLQVHGGKVLSAIGEATKHLDNLESALSKLSDLHAYNLRVDPGNFRLLSHTIQVTLAAHFHSEFDATAQAAWDKFLAAIATVLTSKYR</sequence>
<dbReference type="GeneID" id="108703098"/>
<dbReference type="PANTHER" id="PTHR11442:SF99">
    <property type="entry name" value="ALPHA GLOBIN LARVAL-5"/>
    <property type="match status" value="1"/>
</dbReference>
<dbReference type="InterPro" id="IPR012292">
    <property type="entry name" value="Globin/Proto"/>
</dbReference>
<evidence type="ECO:0000256" key="1">
    <source>
        <dbReference type="ARBA" id="ARBA00008705"/>
    </source>
</evidence>
<evidence type="ECO:0000256" key="7">
    <source>
        <dbReference type="RuleBase" id="RU000356"/>
    </source>
</evidence>
<keyword evidence="6" id="KW-0408">Iron</keyword>
<accession>A0A1L8EQ27</accession>
<dbReference type="GO" id="GO:0043177">
    <property type="term" value="F:organic acid binding"/>
    <property type="evidence" value="ECO:0007669"/>
    <property type="project" value="TreeGrafter"/>
</dbReference>
<dbReference type="SUPFAM" id="SSF46458">
    <property type="entry name" value="Globin-like"/>
    <property type="match status" value="1"/>
</dbReference>
<keyword evidence="4 7" id="KW-0561">Oxygen transport</keyword>
<dbReference type="GO" id="GO:0020037">
    <property type="term" value="F:heme binding"/>
    <property type="evidence" value="ECO:0000318"/>
    <property type="project" value="GO_Central"/>
</dbReference>
<dbReference type="OrthoDB" id="8751793at2759"/>
<keyword evidence="3 7" id="KW-0349">Heme</keyword>
<dbReference type="CDD" id="cd08927">
    <property type="entry name" value="Hb-alpha-like"/>
    <property type="match status" value="1"/>
</dbReference>
<dbReference type="GO" id="GO:0015671">
    <property type="term" value="P:oxygen transport"/>
    <property type="evidence" value="ECO:0000318"/>
    <property type="project" value="GO_Central"/>
</dbReference>